<feature type="domain" description="Protein kinase" evidence="21">
    <location>
        <begin position="329"/>
        <end position="612"/>
    </location>
</feature>
<feature type="domain" description="Gnk2-homologous" evidence="22">
    <location>
        <begin position="34"/>
        <end position="139"/>
    </location>
</feature>
<evidence type="ECO:0000256" key="4">
    <source>
        <dbReference type="ARBA" id="ARBA00022679"/>
    </source>
</evidence>
<feature type="binding site" evidence="17">
    <location>
        <position position="357"/>
    </location>
    <ligand>
        <name>ATP</name>
        <dbReference type="ChEBI" id="CHEBI:30616"/>
    </ligand>
</feature>
<evidence type="ECO:0000256" key="8">
    <source>
        <dbReference type="ARBA" id="ARBA00022741"/>
    </source>
</evidence>
<dbReference type="CDD" id="cd14066">
    <property type="entry name" value="STKc_IRAK"/>
    <property type="match status" value="1"/>
</dbReference>
<dbReference type="Gene3D" id="1.10.510.10">
    <property type="entry name" value="Transferase(Phosphotransferase) domain 1"/>
    <property type="match status" value="1"/>
</dbReference>
<feature type="compositionally biased region" description="Polar residues" evidence="18">
    <location>
        <begin position="613"/>
        <end position="628"/>
    </location>
</feature>
<feature type="transmembrane region" description="Helical" evidence="19">
    <location>
        <begin position="265"/>
        <end position="289"/>
    </location>
</feature>
<dbReference type="PROSITE" id="PS51473">
    <property type="entry name" value="GNK2"/>
    <property type="match status" value="2"/>
</dbReference>
<dbReference type="PROSITE" id="PS00108">
    <property type="entry name" value="PROTEIN_KINASE_ST"/>
    <property type="match status" value="1"/>
</dbReference>
<evidence type="ECO:0000256" key="14">
    <source>
        <dbReference type="ARBA" id="ARBA00023180"/>
    </source>
</evidence>
<evidence type="ECO:0000256" key="11">
    <source>
        <dbReference type="ARBA" id="ARBA00022989"/>
    </source>
</evidence>
<evidence type="ECO:0000313" key="23">
    <source>
        <dbReference type="Proteomes" id="UP000504603"/>
    </source>
</evidence>
<dbReference type="GO" id="GO:0016020">
    <property type="term" value="C:membrane"/>
    <property type="evidence" value="ECO:0007669"/>
    <property type="project" value="UniProtKB-SubCell"/>
</dbReference>
<keyword evidence="14" id="KW-0325">Glycoprotein</keyword>
<keyword evidence="10 17" id="KW-0067">ATP-binding</keyword>
<name>A0A6J1DYA8_MOMCH</name>
<keyword evidence="4" id="KW-0808">Transferase</keyword>
<evidence type="ECO:0000256" key="16">
    <source>
        <dbReference type="ARBA" id="ARBA00047951"/>
    </source>
</evidence>
<dbReference type="FunFam" id="1.10.510.10:FF:000336">
    <property type="entry name" value="Cysteine-rich receptor-like protein kinase 2"/>
    <property type="match status" value="1"/>
</dbReference>
<dbReference type="InterPro" id="IPR052059">
    <property type="entry name" value="CR_Ser/Thr_kinase"/>
</dbReference>
<dbReference type="SMART" id="SM00220">
    <property type="entry name" value="S_TKc"/>
    <property type="match status" value="1"/>
</dbReference>
<dbReference type="PROSITE" id="PS00107">
    <property type="entry name" value="PROTEIN_KINASE_ATP"/>
    <property type="match status" value="1"/>
</dbReference>
<evidence type="ECO:0000256" key="7">
    <source>
        <dbReference type="ARBA" id="ARBA00022737"/>
    </source>
</evidence>
<feature type="chain" id="PRO_5027076269" evidence="20">
    <location>
        <begin position="29"/>
        <end position="651"/>
    </location>
</feature>
<dbReference type="InterPro" id="IPR017441">
    <property type="entry name" value="Protein_kinase_ATP_BS"/>
</dbReference>
<evidence type="ECO:0000256" key="5">
    <source>
        <dbReference type="ARBA" id="ARBA00022692"/>
    </source>
</evidence>
<dbReference type="RefSeq" id="XP_022159300.1">
    <property type="nucleotide sequence ID" value="XM_022303608.1"/>
</dbReference>
<evidence type="ECO:0000256" key="1">
    <source>
        <dbReference type="ARBA" id="ARBA00004167"/>
    </source>
</evidence>
<evidence type="ECO:0000259" key="21">
    <source>
        <dbReference type="PROSITE" id="PS50011"/>
    </source>
</evidence>
<accession>A0A6J1DYA8</accession>
<protein>
    <submittedName>
        <fullName evidence="24">Cysteine-rich receptor-like protein kinase 3</fullName>
    </submittedName>
</protein>
<organism evidence="23 24">
    <name type="scientific">Momordica charantia</name>
    <name type="common">Bitter gourd</name>
    <name type="synonym">Balsam pear</name>
    <dbReference type="NCBI Taxonomy" id="3673"/>
    <lineage>
        <taxon>Eukaryota</taxon>
        <taxon>Viridiplantae</taxon>
        <taxon>Streptophyta</taxon>
        <taxon>Embryophyta</taxon>
        <taxon>Tracheophyta</taxon>
        <taxon>Spermatophyta</taxon>
        <taxon>Magnoliopsida</taxon>
        <taxon>eudicotyledons</taxon>
        <taxon>Gunneridae</taxon>
        <taxon>Pentapetalae</taxon>
        <taxon>rosids</taxon>
        <taxon>fabids</taxon>
        <taxon>Cucurbitales</taxon>
        <taxon>Cucurbitaceae</taxon>
        <taxon>Momordiceae</taxon>
        <taxon>Momordica</taxon>
    </lineage>
</organism>
<feature type="signal peptide" evidence="20">
    <location>
        <begin position="1"/>
        <end position="28"/>
    </location>
</feature>
<evidence type="ECO:0000256" key="2">
    <source>
        <dbReference type="ARBA" id="ARBA00022527"/>
    </source>
</evidence>
<sequence length="651" mass="71474">MYPSNFNFPSSIALLLLLFFCLVSHSAADPRATEAALICSNNTASPPERSTFVTNFLASMDAVTPLIAAQRFATVVNGTGNTTVYAFGECMNDLSQSDCDLCFASMKTQILRCLPFQLATRGGRLFFDGCYVRYDYYNFFNESLSAVDRAVCGKSDYSGNQTIFSANAMELARNLSVVAPKNDGFAVGLVNLRNVSVFGLGQCWKFVRGASCSKCLVAAAKEIGSCPPKAEGRALNAGCYFRFSTQRFYFNSTATATGGNGRSRLAIILASVSAAVAAVLIIATVVFCARRNVVRKRKERKQLGPLLAIVNKSKLNFSYETLERATNYFDQSNKLGQGGSGSVYKGTLSDGRVVAIKRLFFNTRQWVDHFFNEVNLISGIRHKNLVGLLGCSITGPESLLVYEYVPNQSLHDYLFGNKNVQPLSWESRFKIVLGTAEGLAYLHEESKVKIIHRDIKLSNILLDNDFTPKIADFGLARLLPEDKTHISTAIAGTLGYMAPEYVVRGKLSEKADVYSFGVFAIEVITGRRNGHFYQDATSILQRVWNFYGEGKLYAAVDPVLAGNFPRDAASQMLQIGLVCVQAFADLRPSMSMVVKMITENYEIPQPKQPPYLHSSSGEVKFQNSSGSSKPILDLNSGSSQTNMTQSIIDPR</sequence>
<evidence type="ECO:0000256" key="15">
    <source>
        <dbReference type="ARBA" id="ARBA00047558"/>
    </source>
</evidence>
<keyword evidence="2" id="KW-0723">Serine/threonine-protein kinase</keyword>
<evidence type="ECO:0000313" key="24">
    <source>
        <dbReference type="RefSeq" id="XP_022159300.1"/>
    </source>
</evidence>
<keyword evidence="9" id="KW-0418">Kinase</keyword>
<dbReference type="InterPro" id="IPR008271">
    <property type="entry name" value="Ser/Thr_kinase_AS"/>
</dbReference>
<dbReference type="CDD" id="cd23509">
    <property type="entry name" value="Gnk2-like"/>
    <property type="match status" value="2"/>
</dbReference>
<feature type="region of interest" description="Disordered" evidence="18">
    <location>
        <begin position="607"/>
        <end position="651"/>
    </location>
</feature>
<dbReference type="FunFam" id="3.30.430.20:FF:000005">
    <property type="entry name" value="Cysteine-rich receptor-like protein kinase 2"/>
    <property type="match status" value="1"/>
</dbReference>
<dbReference type="InterPro" id="IPR000719">
    <property type="entry name" value="Prot_kinase_dom"/>
</dbReference>
<dbReference type="InterPro" id="IPR038408">
    <property type="entry name" value="GNK2_sf"/>
</dbReference>
<dbReference type="FunFam" id="3.30.200.20:FF:000177">
    <property type="entry name" value="Cysteine-rich receptor-like protein kinase 2"/>
    <property type="match status" value="1"/>
</dbReference>
<dbReference type="Proteomes" id="UP000504603">
    <property type="component" value="Unplaced"/>
</dbReference>
<evidence type="ECO:0000256" key="17">
    <source>
        <dbReference type="PROSITE-ProRule" id="PRU10141"/>
    </source>
</evidence>
<comment type="catalytic activity">
    <reaction evidence="16">
        <text>L-threonyl-[protein] + ATP = O-phospho-L-threonyl-[protein] + ADP + H(+)</text>
        <dbReference type="Rhea" id="RHEA:46608"/>
        <dbReference type="Rhea" id="RHEA-COMP:11060"/>
        <dbReference type="Rhea" id="RHEA-COMP:11605"/>
        <dbReference type="ChEBI" id="CHEBI:15378"/>
        <dbReference type="ChEBI" id="CHEBI:30013"/>
        <dbReference type="ChEBI" id="CHEBI:30616"/>
        <dbReference type="ChEBI" id="CHEBI:61977"/>
        <dbReference type="ChEBI" id="CHEBI:456216"/>
    </reaction>
</comment>
<gene>
    <name evidence="24" type="primary">LOC111025711</name>
</gene>
<dbReference type="OrthoDB" id="1908121at2759"/>
<feature type="compositionally biased region" description="Polar residues" evidence="18">
    <location>
        <begin position="635"/>
        <end position="651"/>
    </location>
</feature>
<dbReference type="GeneID" id="111025711"/>
<comment type="subcellular location">
    <subcellularLocation>
        <location evidence="1">Membrane</location>
        <topology evidence="1">Single-pass membrane protein</topology>
    </subcellularLocation>
</comment>
<evidence type="ECO:0000256" key="19">
    <source>
        <dbReference type="SAM" id="Phobius"/>
    </source>
</evidence>
<feature type="domain" description="Gnk2-homologous" evidence="22">
    <location>
        <begin position="145"/>
        <end position="248"/>
    </location>
</feature>
<evidence type="ECO:0000256" key="12">
    <source>
        <dbReference type="ARBA" id="ARBA00023136"/>
    </source>
</evidence>
<keyword evidence="7" id="KW-0677">Repeat</keyword>
<evidence type="ECO:0000256" key="6">
    <source>
        <dbReference type="ARBA" id="ARBA00022729"/>
    </source>
</evidence>
<evidence type="ECO:0000256" key="20">
    <source>
        <dbReference type="SAM" id="SignalP"/>
    </source>
</evidence>
<dbReference type="Pfam" id="PF01657">
    <property type="entry name" value="Stress-antifung"/>
    <property type="match status" value="2"/>
</dbReference>
<keyword evidence="6 20" id="KW-0732">Signal</keyword>
<proteinExistence type="predicted"/>
<evidence type="ECO:0000256" key="10">
    <source>
        <dbReference type="ARBA" id="ARBA00022840"/>
    </source>
</evidence>
<evidence type="ECO:0000256" key="13">
    <source>
        <dbReference type="ARBA" id="ARBA00023170"/>
    </source>
</evidence>
<keyword evidence="3" id="KW-0597">Phosphoprotein</keyword>
<dbReference type="GO" id="GO:0005524">
    <property type="term" value="F:ATP binding"/>
    <property type="evidence" value="ECO:0007669"/>
    <property type="project" value="UniProtKB-UniRule"/>
</dbReference>
<keyword evidence="11 19" id="KW-1133">Transmembrane helix</keyword>
<keyword evidence="13" id="KW-0675">Receptor</keyword>
<comment type="catalytic activity">
    <reaction evidence="15">
        <text>L-seryl-[protein] + ATP = O-phospho-L-seryl-[protein] + ADP + H(+)</text>
        <dbReference type="Rhea" id="RHEA:17989"/>
        <dbReference type="Rhea" id="RHEA-COMP:9863"/>
        <dbReference type="Rhea" id="RHEA-COMP:11604"/>
        <dbReference type="ChEBI" id="CHEBI:15378"/>
        <dbReference type="ChEBI" id="CHEBI:29999"/>
        <dbReference type="ChEBI" id="CHEBI:30616"/>
        <dbReference type="ChEBI" id="CHEBI:83421"/>
        <dbReference type="ChEBI" id="CHEBI:456216"/>
    </reaction>
</comment>
<reference evidence="24" key="1">
    <citation type="submission" date="2025-08" db="UniProtKB">
        <authorList>
            <consortium name="RefSeq"/>
        </authorList>
    </citation>
    <scope>IDENTIFICATION</scope>
    <source>
        <strain evidence="24">OHB3-1</strain>
    </source>
</reference>
<keyword evidence="8 17" id="KW-0547">Nucleotide-binding</keyword>
<evidence type="ECO:0000256" key="3">
    <source>
        <dbReference type="ARBA" id="ARBA00022553"/>
    </source>
</evidence>
<evidence type="ECO:0000256" key="9">
    <source>
        <dbReference type="ARBA" id="ARBA00022777"/>
    </source>
</evidence>
<dbReference type="Gene3D" id="3.30.430.20">
    <property type="entry name" value="Gnk2 domain, C-X8-C-X2-C motif"/>
    <property type="match status" value="2"/>
</dbReference>
<dbReference type="Gene3D" id="3.30.200.20">
    <property type="entry name" value="Phosphorylase Kinase, domain 1"/>
    <property type="match status" value="1"/>
</dbReference>
<dbReference type="AlphaFoldDB" id="A0A6J1DYA8"/>
<dbReference type="KEGG" id="mcha:111025711"/>
<keyword evidence="12 19" id="KW-0472">Membrane</keyword>
<dbReference type="InterPro" id="IPR002902">
    <property type="entry name" value="GNK2"/>
</dbReference>
<dbReference type="PANTHER" id="PTHR47973">
    <property type="entry name" value="CYSTEINE-RICH RECEPTOR-LIKE PROTEIN KINASE 3"/>
    <property type="match status" value="1"/>
</dbReference>
<dbReference type="Pfam" id="PF00069">
    <property type="entry name" value="Pkinase"/>
    <property type="match status" value="1"/>
</dbReference>
<dbReference type="FunFam" id="3.30.430.20:FF:000015">
    <property type="entry name" value="Cysteine-rich receptor-like protein kinase 3"/>
    <property type="match status" value="1"/>
</dbReference>
<dbReference type="SUPFAM" id="SSF56112">
    <property type="entry name" value="Protein kinase-like (PK-like)"/>
    <property type="match status" value="1"/>
</dbReference>
<keyword evidence="23" id="KW-1185">Reference proteome</keyword>
<dbReference type="GO" id="GO:0004674">
    <property type="term" value="F:protein serine/threonine kinase activity"/>
    <property type="evidence" value="ECO:0007669"/>
    <property type="project" value="UniProtKB-KW"/>
</dbReference>
<keyword evidence="5 19" id="KW-0812">Transmembrane</keyword>
<evidence type="ECO:0000259" key="22">
    <source>
        <dbReference type="PROSITE" id="PS51473"/>
    </source>
</evidence>
<dbReference type="PROSITE" id="PS50011">
    <property type="entry name" value="PROTEIN_KINASE_DOM"/>
    <property type="match status" value="1"/>
</dbReference>
<evidence type="ECO:0000256" key="18">
    <source>
        <dbReference type="SAM" id="MobiDB-lite"/>
    </source>
</evidence>
<dbReference type="InterPro" id="IPR011009">
    <property type="entry name" value="Kinase-like_dom_sf"/>
</dbReference>